<reference evidence="2 3" key="1">
    <citation type="journal article" date="2024" name="Commun. Biol.">
        <title>Comparative genomic analysis of thermophilic fungi reveals convergent evolutionary adaptations and gene losses.</title>
        <authorList>
            <person name="Steindorff A.S."/>
            <person name="Aguilar-Pontes M.V."/>
            <person name="Robinson A.J."/>
            <person name="Andreopoulos B."/>
            <person name="LaButti K."/>
            <person name="Kuo A."/>
            <person name="Mondo S."/>
            <person name="Riley R."/>
            <person name="Otillar R."/>
            <person name="Haridas S."/>
            <person name="Lipzen A."/>
            <person name="Grimwood J."/>
            <person name="Schmutz J."/>
            <person name="Clum A."/>
            <person name="Reid I.D."/>
            <person name="Moisan M.C."/>
            <person name="Butler G."/>
            <person name="Nguyen T.T.M."/>
            <person name="Dewar K."/>
            <person name="Conant G."/>
            <person name="Drula E."/>
            <person name="Henrissat B."/>
            <person name="Hansel C."/>
            <person name="Singer S."/>
            <person name="Hutchinson M.I."/>
            <person name="de Vries R.P."/>
            <person name="Natvig D.O."/>
            <person name="Powell A.J."/>
            <person name="Tsang A."/>
            <person name="Grigoriev I.V."/>
        </authorList>
    </citation>
    <scope>NUCLEOTIDE SEQUENCE [LARGE SCALE GENOMIC DNA]</scope>
    <source>
        <strain evidence="2 3">ATCC 24622</strain>
    </source>
</reference>
<protein>
    <submittedName>
        <fullName evidence="2">Uncharacterized protein</fullName>
    </submittedName>
</protein>
<evidence type="ECO:0000313" key="3">
    <source>
        <dbReference type="Proteomes" id="UP001586593"/>
    </source>
</evidence>
<name>A0ABR3W498_9PEZI</name>
<gene>
    <name evidence="2" type="ORF">VTK73DRAFT_9163</name>
</gene>
<feature type="region of interest" description="Disordered" evidence="1">
    <location>
        <begin position="88"/>
        <end position="130"/>
    </location>
</feature>
<dbReference type="Proteomes" id="UP001586593">
    <property type="component" value="Unassembled WGS sequence"/>
</dbReference>
<organism evidence="2 3">
    <name type="scientific">Phialemonium thermophilum</name>
    <dbReference type="NCBI Taxonomy" id="223376"/>
    <lineage>
        <taxon>Eukaryota</taxon>
        <taxon>Fungi</taxon>
        <taxon>Dikarya</taxon>
        <taxon>Ascomycota</taxon>
        <taxon>Pezizomycotina</taxon>
        <taxon>Sordariomycetes</taxon>
        <taxon>Sordariomycetidae</taxon>
        <taxon>Cephalothecales</taxon>
        <taxon>Cephalothecaceae</taxon>
        <taxon>Phialemonium</taxon>
    </lineage>
</organism>
<feature type="compositionally biased region" description="Low complexity" evidence="1">
    <location>
        <begin position="31"/>
        <end position="43"/>
    </location>
</feature>
<evidence type="ECO:0000256" key="1">
    <source>
        <dbReference type="SAM" id="MobiDB-lite"/>
    </source>
</evidence>
<dbReference type="EMBL" id="JAZHXJ010000730">
    <property type="protein sequence ID" value="KAL1852781.1"/>
    <property type="molecule type" value="Genomic_DNA"/>
</dbReference>
<accession>A0ABR3W498</accession>
<keyword evidence="3" id="KW-1185">Reference proteome</keyword>
<proteinExistence type="predicted"/>
<evidence type="ECO:0000313" key="2">
    <source>
        <dbReference type="EMBL" id="KAL1852781.1"/>
    </source>
</evidence>
<feature type="compositionally biased region" description="Polar residues" evidence="1">
    <location>
        <begin position="118"/>
        <end position="130"/>
    </location>
</feature>
<sequence>MLPSASSLAAQKLTNPGQEYRVYRAPRPMATSRRCSSSLTTRLAAPTRSSRRPTISHPLAARAGVLVVAERCKTRRVKVRALVSICARRRRRWPTSTRDGQHAGPPPDRPRPTTCTTSGFSIASSVRQSP</sequence>
<feature type="region of interest" description="Disordered" evidence="1">
    <location>
        <begin position="26"/>
        <end position="56"/>
    </location>
</feature>
<comment type="caution">
    <text evidence="2">The sequence shown here is derived from an EMBL/GenBank/DDBJ whole genome shotgun (WGS) entry which is preliminary data.</text>
</comment>